<dbReference type="AlphaFoldDB" id="A0A5A7NXX3"/>
<accession>A0A5A7NXX3</accession>
<organism evidence="1 2">
    <name type="scientific">Striga asiatica</name>
    <name type="common">Asiatic witchweed</name>
    <name type="synonym">Buchnera asiatica</name>
    <dbReference type="NCBI Taxonomy" id="4170"/>
    <lineage>
        <taxon>Eukaryota</taxon>
        <taxon>Viridiplantae</taxon>
        <taxon>Streptophyta</taxon>
        <taxon>Embryophyta</taxon>
        <taxon>Tracheophyta</taxon>
        <taxon>Spermatophyta</taxon>
        <taxon>Magnoliopsida</taxon>
        <taxon>eudicotyledons</taxon>
        <taxon>Gunneridae</taxon>
        <taxon>Pentapetalae</taxon>
        <taxon>asterids</taxon>
        <taxon>lamiids</taxon>
        <taxon>Lamiales</taxon>
        <taxon>Orobanchaceae</taxon>
        <taxon>Buchnereae</taxon>
        <taxon>Striga</taxon>
    </lineage>
</organism>
<evidence type="ECO:0000313" key="1">
    <source>
        <dbReference type="EMBL" id="GER25353.1"/>
    </source>
</evidence>
<gene>
    <name evidence="1" type="ORF">STAS_00920</name>
</gene>
<evidence type="ECO:0000313" key="2">
    <source>
        <dbReference type="Proteomes" id="UP000325081"/>
    </source>
</evidence>
<dbReference type="Proteomes" id="UP000325081">
    <property type="component" value="Unassembled WGS sequence"/>
</dbReference>
<protein>
    <submittedName>
        <fullName evidence="1">BRCT domain-containing DNA repair protein</fullName>
    </submittedName>
</protein>
<sequence length="241" mass="27228">MMMRAPPAGARVEMISILPPTSVRNKAPSIKLLRACRKADSSTATFKDIERLHSSTIRLCLHARGLMAPTKSCSNSETSQGLLQNDGARARGGMGNSESLLDLELRDNWLPEAERTPLSGRQHPVAAEEYLSCAHLALQCLEQYHTKPERRFMVMMSLAIRNVFNKVSKVQIAKLLVSLRAFVFPRPTCLSRVNAHDRCWEQQDEWWAQYDTRMARTTPVGIHGSPIRINKKHVETRIINN</sequence>
<dbReference type="EMBL" id="BKCP01000003">
    <property type="protein sequence ID" value="GER25353.1"/>
    <property type="molecule type" value="Genomic_DNA"/>
</dbReference>
<name>A0A5A7NXX3_STRAF</name>
<proteinExistence type="predicted"/>
<reference evidence="2" key="1">
    <citation type="journal article" date="2019" name="Curr. Biol.">
        <title>Genome Sequence of Striga asiatica Provides Insight into the Evolution of Plant Parasitism.</title>
        <authorList>
            <person name="Yoshida S."/>
            <person name="Kim S."/>
            <person name="Wafula E.K."/>
            <person name="Tanskanen J."/>
            <person name="Kim Y.M."/>
            <person name="Honaas L."/>
            <person name="Yang Z."/>
            <person name="Spallek T."/>
            <person name="Conn C.E."/>
            <person name="Ichihashi Y."/>
            <person name="Cheong K."/>
            <person name="Cui S."/>
            <person name="Der J.P."/>
            <person name="Gundlach H."/>
            <person name="Jiao Y."/>
            <person name="Hori C."/>
            <person name="Ishida J.K."/>
            <person name="Kasahara H."/>
            <person name="Kiba T."/>
            <person name="Kim M.S."/>
            <person name="Koo N."/>
            <person name="Laohavisit A."/>
            <person name="Lee Y.H."/>
            <person name="Lumba S."/>
            <person name="McCourt P."/>
            <person name="Mortimer J.C."/>
            <person name="Mutuku J.M."/>
            <person name="Nomura T."/>
            <person name="Sasaki-Sekimoto Y."/>
            <person name="Seto Y."/>
            <person name="Wang Y."/>
            <person name="Wakatake T."/>
            <person name="Sakakibara H."/>
            <person name="Demura T."/>
            <person name="Yamaguchi S."/>
            <person name="Yoneyama K."/>
            <person name="Manabe R.I."/>
            <person name="Nelson D.C."/>
            <person name="Schulman A.H."/>
            <person name="Timko M.P."/>
            <person name="dePamphilis C.W."/>
            <person name="Choi D."/>
            <person name="Shirasu K."/>
        </authorList>
    </citation>
    <scope>NUCLEOTIDE SEQUENCE [LARGE SCALE GENOMIC DNA]</scope>
    <source>
        <strain evidence="2">cv. UVA1</strain>
    </source>
</reference>
<keyword evidence="2" id="KW-1185">Reference proteome</keyword>
<comment type="caution">
    <text evidence="1">The sequence shown here is derived from an EMBL/GenBank/DDBJ whole genome shotgun (WGS) entry which is preliminary data.</text>
</comment>